<dbReference type="GeneTree" id="ENSGT00940000154372"/>
<dbReference type="PANTHER" id="PTHR15258:SF1">
    <property type="entry name" value="FIBROBLAST GROWTH FACTOR-BINDING PROTEIN 2"/>
    <property type="match status" value="1"/>
</dbReference>
<evidence type="ECO:0000256" key="4">
    <source>
        <dbReference type="ARBA" id="ARBA00022729"/>
    </source>
</evidence>
<evidence type="ECO:0000256" key="3">
    <source>
        <dbReference type="ARBA" id="ARBA00022525"/>
    </source>
</evidence>
<keyword evidence="10" id="KW-1185">Reference proteome</keyword>
<organism evidence="9 10">
    <name type="scientific">Lepisosteus oculatus</name>
    <name type="common">Spotted gar</name>
    <dbReference type="NCBI Taxonomy" id="7918"/>
    <lineage>
        <taxon>Eukaryota</taxon>
        <taxon>Metazoa</taxon>
        <taxon>Chordata</taxon>
        <taxon>Craniata</taxon>
        <taxon>Vertebrata</taxon>
        <taxon>Euteleostomi</taxon>
        <taxon>Actinopterygii</taxon>
        <taxon>Neopterygii</taxon>
        <taxon>Holostei</taxon>
        <taxon>Semionotiformes</taxon>
        <taxon>Lepisosteidae</taxon>
        <taxon>Lepisosteus</taxon>
    </lineage>
</organism>
<dbReference type="Pfam" id="PF06473">
    <property type="entry name" value="FGF-BP1"/>
    <property type="match status" value="1"/>
</dbReference>
<dbReference type="AlphaFoldDB" id="W5NNS4"/>
<sequence>CSMKAWARAVLCVACCVWLAAGQSKRSGGEELIRFSTKSKDACAMTVGGQGEVKLRVVCRNQGKSYWCEYVGQPSVCRSFNANPKQYWNQISSELRKTTHACQGTAVLKPSMCQKAPADAHMKQVAVGPKPASQKPVKTAQEKPAQSKPAKKLPKPPKTATAQPTLVPSSEADANKMAQEYCWESLQGVCAYFINLFKG</sequence>
<evidence type="ECO:0000256" key="8">
    <source>
        <dbReference type="SAM" id="SignalP"/>
    </source>
</evidence>
<dbReference type="EMBL" id="AHAT01020577">
    <property type="status" value="NOT_ANNOTATED_CDS"/>
    <property type="molecule type" value="Genomic_DNA"/>
</dbReference>
<evidence type="ECO:0000313" key="9">
    <source>
        <dbReference type="Ensembl" id="ENSLOCP00000022283.1"/>
    </source>
</evidence>
<keyword evidence="3" id="KW-0964">Secreted</keyword>
<evidence type="ECO:0000256" key="1">
    <source>
        <dbReference type="ARBA" id="ARBA00004613"/>
    </source>
</evidence>
<dbReference type="GO" id="GO:0007267">
    <property type="term" value="P:cell-cell signaling"/>
    <property type="evidence" value="ECO:0000318"/>
    <property type="project" value="GO_Central"/>
</dbReference>
<comment type="subcellular location">
    <subcellularLocation>
        <location evidence="1">Secreted</location>
    </subcellularLocation>
</comment>
<keyword evidence="4 8" id="KW-0732">Signal</keyword>
<dbReference type="GO" id="GO:0005576">
    <property type="term" value="C:extracellular region"/>
    <property type="evidence" value="ECO:0007669"/>
    <property type="project" value="UniProtKB-SubCell"/>
</dbReference>
<name>W5NNS4_LEPOC</name>
<dbReference type="Ensembl" id="ENSLOCT00000022324.1">
    <property type="protein sequence ID" value="ENSLOCP00000022283.1"/>
    <property type="gene ID" value="ENSLOCG00000018182.1"/>
</dbReference>
<dbReference type="PANTHER" id="PTHR15258">
    <property type="entry name" value="FGF BINDING PROTEIN-RELATED"/>
    <property type="match status" value="1"/>
</dbReference>
<reference evidence="10" key="1">
    <citation type="submission" date="2011-12" db="EMBL/GenBank/DDBJ databases">
        <title>The Draft Genome of Lepisosteus oculatus.</title>
        <authorList>
            <consortium name="The Broad Institute Genome Assembly &amp; Analysis Group"/>
            <consortium name="Computational R&amp;D Group"/>
            <consortium name="and Sequencing Platform"/>
            <person name="Di Palma F."/>
            <person name="Alfoldi J."/>
            <person name="Johnson J."/>
            <person name="Berlin A."/>
            <person name="Gnerre S."/>
            <person name="Jaffe D."/>
            <person name="MacCallum I."/>
            <person name="Young S."/>
            <person name="Walker B.J."/>
            <person name="Lander E.S."/>
            <person name="Lindblad-Toh K."/>
        </authorList>
    </citation>
    <scope>NUCLEOTIDE SEQUENCE [LARGE SCALE GENOMIC DNA]</scope>
</reference>
<dbReference type="STRING" id="7918.ENSLOCP00000022283"/>
<feature type="signal peptide" evidence="8">
    <location>
        <begin position="1"/>
        <end position="22"/>
    </location>
</feature>
<feature type="chain" id="PRO_5004869617" evidence="8">
    <location>
        <begin position="23"/>
        <end position="199"/>
    </location>
</feature>
<comment type="similarity">
    <text evidence="2">Belongs to the fibroblast growth factor-binding protein family.</text>
</comment>
<keyword evidence="5" id="KW-1015">Disulfide bond</keyword>
<evidence type="ECO:0000256" key="5">
    <source>
        <dbReference type="ARBA" id="ARBA00023157"/>
    </source>
</evidence>
<dbReference type="InParanoid" id="W5NNS4"/>
<evidence type="ECO:0000313" key="10">
    <source>
        <dbReference type="Proteomes" id="UP000018468"/>
    </source>
</evidence>
<dbReference type="InterPro" id="IPR010510">
    <property type="entry name" value="FGF1-bd"/>
</dbReference>
<dbReference type="OMA" id="QGKSYWC"/>
<dbReference type="Proteomes" id="UP000018468">
    <property type="component" value="Linkage group LG4"/>
</dbReference>
<evidence type="ECO:0000256" key="7">
    <source>
        <dbReference type="SAM" id="MobiDB-lite"/>
    </source>
</evidence>
<dbReference type="HOGENOM" id="CLU_086542_0_0_1"/>
<dbReference type="eggNOG" id="ENOG502S0EZ">
    <property type="taxonomic scope" value="Eukaryota"/>
</dbReference>
<evidence type="ECO:0000256" key="6">
    <source>
        <dbReference type="ARBA" id="ARBA00023183"/>
    </source>
</evidence>
<accession>W5NNS4</accession>
<reference evidence="9" key="2">
    <citation type="submission" date="2025-08" db="UniProtKB">
        <authorList>
            <consortium name="Ensembl"/>
        </authorList>
    </citation>
    <scope>IDENTIFICATION</scope>
</reference>
<feature type="region of interest" description="Disordered" evidence="7">
    <location>
        <begin position="119"/>
        <end position="168"/>
    </location>
</feature>
<protein>
    <submittedName>
        <fullName evidence="9">Fibroblast growth factor binding protein 2a</fullName>
    </submittedName>
</protein>
<dbReference type="Bgee" id="ENSLOCG00000018182">
    <property type="expression patterns" value="Expressed in camera-type eye and 7 other cell types or tissues"/>
</dbReference>
<reference evidence="9" key="3">
    <citation type="submission" date="2025-09" db="UniProtKB">
        <authorList>
            <consortium name="Ensembl"/>
        </authorList>
    </citation>
    <scope>IDENTIFICATION</scope>
</reference>
<proteinExistence type="inferred from homology"/>
<dbReference type="GO" id="GO:0019838">
    <property type="term" value="F:growth factor binding"/>
    <property type="evidence" value="ECO:0000318"/>
    <property type="project" value="GO_Central"/>
</dbReference>
<keyword evidence="6" id="KW-0340">Growth factor binding</keyword>
<evidence type="ECO:0000256" key="2">
    <source>
        <dbReference type="ARBA" id="ARBA00008326"/>
    </source>
</evidence>